<dbReference type="STRING" id="78410.A0A0P7B4Q2"/>
<keyword evidence="10" id="KW-0472">Membrane</keyword>
<comment type="subcellular location">
    <subcellularLocation>
        <location evidence="2">Membrane</location>
    </subcellularLocation>
</comment>
<name>A0A0P7B4Q2_9HYPO</name>
<evidence type="ECO:0000256" key="8">
    <source>
        <dbReference type="ARBA" id="ARBA00023002"/>
    </source>
</evidence>
<reference evidence="12 13" key="1">
    <citation type="submission" date="2015-09" db="EMBL/GenBank/DDBJ databases">
        <title>Draft genome of a European isolate of the apple canker pathogen Neonectria ditissima.</title>
        <authorList>
            <person name="Gomez-Cortecero A."/>
            <person name="Harrison R.J."/>
            <person name="Armitage A.D."/>
        </authorList>
    </citation>
    <scope>NUCLEOTIDE SEQUENCE [LARGE SCALE GENOMIC DNA]</scope>
    <source>
        <strain evidence="12 13">R09/05</strain>
    </source>
</reference>
<keyword evidence="5" id="KW-0812">Transmembrane</keyword>
<organism evidence="12 13">
    <name type="scientific">Neonectria ditissima</name>
    <dbReference type="NCBI Taxonomy" id="78410"/>
    <lineage>
        <taxon>Eukaryota</taxon>
        <taxon>Fungi</taxon>
        <taxon>Dikarya</taxon>
        <taxon>Ascomycota</taxon>
        <taxon>Pezizomycotina</taxon>
        <taxon>Sordariomycetes</taxon>
        <taxon>Hypocreomycetidae</taxon>
        <taxon>Hypocreales</taxon>
        <taxon>Nectriaceae</taxon>
        <taxon>Neonectria</taxon>
    </lineage>
</organism>
<evidence type="ECO:0000256" key="4">
    <source>
        <dbReference type="ARBA" id="ARBA00022630"/>
    </source>
</evidence>
<evidence type="ECO:0000256" key="7">
    <source>
        <dbReference type="ARBA" id="ARBA00022989"/>
    </source>
</evidence>
<evidence type="ECO:0000256" key="9">
    <source>
        <dbReference type="ARBA" id="ARBA00023033"/>
    </source>
</evidence>
<comment type="caution">
    <text evidence="12">The sequence shown here is derived from an EMBL/GenBank/DDBJ whole genome shotgun (WGS) entry which is preliminary data.</text>
</comment>
<dbReference type="GO" id="GO:0071949">
    <property type="term" value="F:FAD binding"/>
    <property type="evidence" value="ECO:0007669"/>
    <property type="project" value="InterPro"/>
</dbReference>
<comment type="similarity">
    <text evidence="3">Belongs to the paxM FAD-dependent monooxygenase family.</text>
</comment>
<feature type="domain" description="FAD-binding" evidence="11">
    <location>
        <begin position="274"/>
        <end position="335"/>
    </location>
</feature>
<dbReference type="InterPro" id="IPR036188">
    <property type="entry name" value="FAD/NAD-bd_sf"/>
</dbReference>
<dbReference type="GO" id="GO:0004497">
    <property type="term" value="F:monooxygenase activity"/>
    <property type="evidence" value="ECO:0007669"/>
    <property type="project" value="UniProtKB-KW"/>
</dbReference>
<proteinExistence type="inferred from homology"/>
<keyword evidence="13" id="KW-1185">Reference proteome</keyword>
<keyword evidence="6" id="KW-0274">FAD</keyword>
<dbReference type="Gene3D" id="3.50.50.60">
    <property type="entry name" value="FAD/NAD(P)-binding domain"/>
    <property type="match status" value="1"/>
</dbReference>
<evidence type="ECO:0000256" key="3">
    <source>
        <dbReference type="ARBA" id="ARBA00007992"/>
    </source>
</evidence>
<protein>
    <recommendedName>
        <fullName evidence="11">FAD-binding domain-containing protein</fullName>
    </recommendedName>
</protein>
<keyword evidence="8" id="KW-0560">Oxidoreductase</keyword>
<evidence type="ECO:0000313" key="13">
    <source>
        <dbReference type="Proteomes" id="UP000050424"/>
    </source>
</evidence>
<dbReference type="InterPro" id="IPR050562">
    <property type="entry name" value="FAD_mOase_fung"/>
</dbReference>
<dbReference type="InterPro" id="IPR002938">
    <property type="entry name" value="FAD-bd"/>
</dbReference>
<evidence type="ECO:0000259" key="11">
    <source>
        <dbReference type="Pfam" id="PF01494"/>
    </source>
</evidence>
<dbReference type="Proteomes" id="UP000050424">
    <property type="component" value="Unassembled WGS sequence"/>
</dbReference>
<dbReference type="OrthoDB" id="2431938at2759"/>
<keyword evidence="7" id="KW-1133">Transmembrane helix</keyword>
<evidence type="ECO:0000256" key="10">
    <source>
        <dbReference type="ARBA" id="ARBA00023136"/>
    </source>
</evidence>
<accession>A0A0P7B4Q2</accession>
<evidence type="ECO:0000256" key="1">
    <source>
        <dbReference type="ARBA" id="ARBA00001974"/>
    </source>
</evidence>
<dbReference type="EMBL" id="LKCW01000072">
    <property type="protein sequence ID" value="KPM41030.1"/>
    <property type="molecule type" value="Genomic_DNA"/>
</dbReference>
<gene>
    <name evidence="12" type="ORF">AK830_g5544</name>
</gene>
<dbReference type="PRINTS" id="PR00420">
    <property type="entry name" value="RNGMNOXGNASE"/>
</dbReference>
<evidence type="ECO:0000256" key="2">
    <source>
        <dbReference type="ARBA" id="ARBA00004370"/>
    </source>
</evidence>
<evidence type="ECO:0000256" key="6">
    <source>
        <dbReference type="ARBA" id="ARBA00022827"/>
    </source>
</evidence>
<dbReference type="Pfam" id="PF01494">
    <property type="entry name" value="FAD_binding_3"/>
    <property type="match status" value="2"/>
</dbReference>
<evidence type="ECO:0000313" key="12">
    <source>
        <dbReference type="EMBL" id="KPM41030.1"/>
    </source>
</evidence>
<keyword evidence="9" id="KW-0503">Monooxygenase</keyword>
<dbReference type="AlphaFoldDB" id="A0A0P7B4Q2"/>
<dbReference type="GO" id="GO:0016020">
    <property type="term" value="C:membrane"/>
    <property type="evidence" value="ECO:0007669"/>
    <property type="project" value="UniProtKB-SubCell"/>
</dbReference>
<dbReference type="PANTHER" id="PTHR47356">
    <property type="entry name" value="FAD-DEPENDENT MONOOXYGENASE ASQG-RELATED"/>
    <property type="match status" value="1"/>
</dbReference>
<dbReference type="SUPFAM" id="SSF51905">
    <property type="entry name" value="FAD/NAD(P)-binding domain"/>
    <property type="match status" value="1"/>
</dbReference>
<comment type="cofactor">
    <cofactor evidence="1">
        <name>FAD</name>
        <dbReference type="ChEBI" id="CHEBI:57692"/>
    </cofactor>
</comment>
<evidence type="ECO:0000256" key="5">
    <source>
        <dbReference type="ARBA" id="ARBA00022692"/>
    </source>
</evidence>
<feature type="domain" description="FAD-binding" evidence="11">
    <location>
        <begin position="8"/>
        <end position="176"/>
    </location>
</feature>
<keyword evidence="4" id="KW-0285">Flavoprotein</keyword>
<dbReference type="PANTHER" id="PTHR47356:SF2">
    <property type="entry name" value="FAD-BINDING DOMAIN-CONTAINING PROTEIN-RELATED"/>
    <property type="match status" value="1"/>
</dbReference>
<sequence>MATIEGKFRVIIVGGGPVGLCLAHSLSLAGIDYVLLESRDTIVEKTGLGLALWPHGVRILDQLGLLEEGRKVYLPVNDKYNHRPDGSEIDHSDLHGHPWMLFHRQKLLELLHNHLPERDTRILTGKKVVSIETDAQGVTVHCSDGTDEEGSIVVGCDGVHSTVRQMMRELMLKSSAKVTDSDSPMVAQYQMLAGHIGRLPDMEAGRLWETRFDKMNIQTFMLKDEGWFLAYKRLPAPVSEPTRYTDEDAESFASSIMECAITPDKKFGDLWAARKWFRLLNLEEGYIQTWHWDRIVLLGDSVHKMTPNSGLGLNQGWQGVVALTNILHRLLAGNLDPDTETLGEAFAEYKKKTEWMAENSMRLSSLYTRITAWHNGLYKAVDYLGPYLGGDMMLFRMLASPIVKRGIVLDFVPERGLVTGRIKWVNDAAQKKEPGLVTRADGAASQRSTTF</sequence>